<sequence>MIDIRADVSRNILILHLEGFLTDDELMHGVNLCISESNKLKDGYTIINDISKMKPASPAGAAEIKRAQAHVINNGVSRVIRITQNPITKIQLNRTSGEVGYQAYEVSTRAEAYALIES</sequence>
<dbReference type="STRING" id="692418.SAMN04488029_2855"/>
<reference evidence="1 2" key="1">
    <citation type="submission" date="2017-04" db="EMBL/GenBank/DDBJ databases">
        <authorList>
            <person name="Afonso C.L."/>
            <person name="Miller P.J."/>
            <person name="Scott M.A."/>
            <person name="Spackman E."/>
            <person name="Goraichik I."/>
            <person name="Dimitrov K.M."/>
            <person name="Suarez D.L."/>
            <person name="Swayne D.E."/>
        </authorList>
    </citation>
    <scope>NUCLEOTIDE SEQUENCE [LARGE SCALE GENOMIC DNA]</scope>
    <source>
        <strain evidence="1 2">DSM 26133</strain>
    </source>
</reference>
<proteinExistence type="predicted"/>
<protein>
    <submittedName>
        <fullName evidence="1">Uncharacterized protein</fullName>
    </submittedName>
</protein>
<evidence type="ECO:0000313" key="2">
    <source>
        <dbReference type="Proteomes" id="UP000192472"/>
    </source>
</evidence>
<organism evidence="1 2">
    <name type="scientific">Reichenbachiella faecimaris</name>
    <dbReference type="NCBI Taxonomy" id="692418"/>
    <lineage>
        <taxon>Bacteria</taxon>
        <taxon>Pseudomonadati</taxon>
        <taxon>Bacteroidota</taxon>
        <taxon>Cytophagia</taxon>
        <taxon>Cytophagales</taxon>
        <taxon>Reichenbachiellaceae</taxon>
        <taxon>Reichenbachiella</taxon>
    </lineage>
</organism>
<dbReference type="Proteomes" id="UP000192472">
    <property type="component" value="Unassembled WGS sequence"/>
</dbReference>
<dbReference type="AlphaFoldDB" id="A0A1W2GIA0"/>
<gene>
    <name evidence="1" type="ORF">SAMN04488029_2855</name>
</gene>
<evidence type="ECO:0000313" key="1">
    <source>
        <dbReference type="EMBL" id="SMD36367.1"/>
    </source>
</evidence>
<dbReference type="RefSeq" id="WP_084373507.1">
    <property type="nucleotide sequence ID" value="NZ_FWYF01000003.1"/>
</dbReference>
<keyword evidence="2" id="KW-1185">Reference proteome</keyword>
<dbReference type="EMBL" id="FWYF01000003">
    <property type="protein sequence ID" value="SMD36367.1"/>
    <property type="molecule type" value="Genomic_DNA"/>
</dbReference>
<accession>A0A1W2GIA0</accession>
<name>A0A1W2GIA0_REIFA</name>
<dbReference type="OrthoDB" id="981827at2"/>